<proteinExistence type="predicted"/>
<evidence type="ECO:0000313" key="2">
    <source>
        <dbReference type="EMBL" id="MEA5477515.1"/>
    </source>
</evidence>
<dbReference type="RefSeq" id="WP_323261091.1">
    <property type="nucleotide sequence ID" value="NZ_JAYGIE010000028.1"/>
</dbReference>
<evidence type="ECO:0000256" key="1">
    <source>
        <dbReference type="SAM" id="MobiDB-lite"/>
    </source>
</evidence>
<reference evidence="2 3" key="1">
    <citation type="submission" date="2023-12" db="EMBL/GenBank/DDBJ databases">
        <title>Baltic Sea Cyanobacteria.</title>
        <authorList>
            <person name="Delbaje E."/>
            <person name="Fewer D.P."/>
            <person name="Shishido T.K."/>
        </authorList>
    </citation>
    <scope>NUCLEOTIDE SEQUENCE [LARGE SCALE GENOMIC DNA]</scope>
    <source>
        <strain evidence="2 3">UHCC 0370</strain>
    </source>
</reference>
<organism evidence="2 3">
    <name type="scientific">Pseudanabaena galeata UHCC 0370</name>
    <dbReference type="NCBI Taxonomy" id="3110310"/>
    <lineage>
        <taxon>Bacteria</taxon>
        <taxon>Bacillati</taxon>
        <taxon>Cyanobacteriota</taxon>
        <taxon>Cyanophyceae</taxon>
        <taxon>Pseudanabaenales</taxon>
        <taxon>Pseudanabaenaceae</taxon>
        <taxon>Pseudanabaena</taxon>
    </lineage>
</organism>
<sequence>MLFKSYKNILPASVAFIGGIVFIVGQPEFALANYQAEYTPTERPRPKRTQGGGSRLTLQVTPPSFKLQPSQNIVL</sequence>
<evidence type="ECO:0000313" key="3">
    <source>
        <dbReference type="Proteomes" id="UP001301388"/>
    </source>
</evidence>
<keyword evidence="3" id="KW-1185">Reference proteome</keyword>
<name>A0ABU5TGX9_9CYAN</name>
<comment type="caution">
    <text evidence="2">The sequence shown here is derived from an EMBL/GenBank/DDBJ whole genome shotgun (WGS) entry which is preliminary data.</text>
</comment>
<feature type="region of interest" description="Disordered" evidence="1">
    <location>
        <begin position="38"/>
        <end position="61"/>
    </location>
</feature>
<dbReference type="Proteomes" id="UP001301388">
    <property type="component" value="Unassembled WGS sequence"/>
</dbReference>
<gene>
    <name evidence="2" type="ORF">VB774_07760</name>
</gene>
<dbReference type="EMBL" id="JAYGIE010000028">
    <property type="protein sequence ID" value="MEA5477515.1"/>
    <property type="molecule type" value="Genomic_DNA"/>
</dbReference>
<protein>
    <submittedName>
        <fullName evidence="2">Uncharacterized protein</fullName>
    </submittedName>
</protein>
<accession>A0ABU5TGX9</accession>